<organism evidence="1 2">
    <name type="scientific">Cylicocyclus nassatus</name>
    <name type="common">Nematode worm</name>
    <dbReference type="NCBI Taxonomy" id="53992"/>
    <lineage>
        <taxon>Eukaryota</taxon>
        <taxon>Metazoa</taxon>
        <taxon>Ecdysozoa</taxon>
        <taxon>Nematoda</taxon>
        <taxon>Chromadorea</taxon>
        <taxon>Rhabditida</taxon>
        <taxon>Rhabditina</taxon>
        <taxon>Rhabditomorpha</taxon>
        <taxon>Strongyloidea</taxon>
        <taxon>Strongylidae</taxon>
        <taxon>Cylicocyclus</taxon>
    </lineage>
</organism>
<protein>
    <submittedName>
        <fullName evidence="1">Uncharacterized protein</fullName>
    </submittedName>
</protein>
<keyword evidence="2" id="KW-1185">Reference proteome</keyword>
<evidence type="ECO:0000313" key="1">
    <source>
        <dbReference type="EMBL" id="CAJ0604247.1"/>
    </source>
</evidence>
<sequence>MSSRCGGSLFIKRSNEQRLDFESNLWIRVELLFEFKLVWLKESLEQRGSHVKLCNAIC</sequence>
<dbReference type="EMBL" id="CATQJL010000305">
    <property type="protein sequence ID" value="CAJ0604247.1"/>
    <property type="molecule type" value="Genomic_DNA"/>
</dbReference>
<reference evidence="1" key="1">
    <citation type="submission" date="2023-07" db="EMBL/GenBank/DDBJ databases">
        <authorList>
            <consortium name="CYATHOMIX"/>
        </authorList>
    </citation>
    <scope>NUCLEOTIDE SEQUENCE</scope>
    <source>
        <strain evidence="1">N/A</strain>
    </source>
</reference>
<proteinExistence type="predicted"/>
<accession>A0AA36H5C7</accession>
<name>A0AA36H5C7_CYLNA</name>
<dbReference type="Proteomes" id="UP001176961">
    <property type="component" value="Unassembled WGS sequence"/>
</dbReference>
<gene>
    <name evidence="1" type="ORF">CYNAS_LOCUS16230</name>
</gene>
<comment type="caution">
    <text evidence="1">The sequence shown here is derived from an EMBL/GenBank/DDBJ whole genome shotgun (WGS) entry which is preliminary data.</text>
</comment>
<evidence type="ECO:0000313" key="2">
    <source>
        <dbReference type="Proteomes" id="UP001176961"/>
    </source>
</evidence>
<dbReference type="AlphaFoldDB" id="A0AA36H5C7"/>